<evidence type="ECO:0000313" key="2">
    <source>
        <dbReference type="Proteomes" id="UP000604825"/>
    </source>
</evidence>
<organism evidence="1 2">
    <name type="scientific">Miscanthus lutarioriparius</name>
    <dbReference type="NCBI Taxonomy" id="422564"/>
    <lineage>
        <taxon>Eukaryota</taxon>
        <taxon>Viridiplantae</taxon>
        <taxon>Streptophyta</taxon>
        <taxon>Embryophyta</taxon>
        <taxon>Tracheophyta</taxon>
        <taxon>Spermatophyta</taxon>
        <taxon>Magnoliopsida</taxon>
        <taxon>Liliopsida</taxon>
        <taxon>Poales</taxon>
        <taxon>Poaceae</taxon>
        <taxon>PACMAD clade</taxon>
        <taxon>Panicoideae</taxon>
        <taxon>Andropogonodae</taxon>
        <taxon>Andropogoneae</taxon>
        <taxon>Saccharinae</taxon>
        <taxon>Miscanthus</taxon>
    </lineage>
</organism>
<dbReference type="Proteomes" id="UP000604825">
    <property type="component" value="Unassembled WGS sequence"/>
</dbReference>
<comment type="caution">
    <text evidence="1">The sequence shown here is derived from an EMBL/GenBank/DDBJ whole genome shotgun (WGS) entry which is preliminary data.</text>
</comment>
<accession>A0A811Q1K7</accession>
<keyword evidence="2" id="KW-1185">Reference proteome</keyword>
<protein>
    <submittedName>
        <fullName evidence="1">Uncharacterized protein</fullName>
    </submittedName>
</protein>
<sequence>MSLVAEIRATAAARDKATVNIGKLLVSCTNSIAGLATFGDVCNQERKEQFHSAVAVVLSHSFGFCLSDVFRPCGSWTW</sequence>
<dbReference type="AlphaFoldDB" id="A0A811Q1K7"/>
<evidence type="ECO:0000313" key="1">
    <source>
        <dbReference type="EMBL" id="CAD6252905.1"/>
    </source>
</evidence>
<dbReference type="EMBL" id="CAJGYO010000009">
    <property type="protein sequence ID" value="CAD6252905.1"/>
    <property type="molecule type" value="Genomic_DNA"/>
</dbReference>
<dbReference type="OrthoDB" id="1470350at2759"/>
<name>A0A811Q1K7_9POAL</name>
<proteinExistence type="predicted"/>
<gene>
    <name evidence="1" type="ORF">NCGR_LOCUS36551</name>
</gene>
<reference evidence="1" key="1">
    <citation type="submission" date="2020-10" db="EMBL/GenBank/DDBJ databases">
        <authorList>
            <person name="Han B."/>
            <person name="Lu T."/>
            <person name="Zhao Q."/>
            <person name="Huang X."/>
            <person name="Zhao Y."/>
        </authorList>
    </citation>
    <scope>NUCLEOTIDE SEQUENCE</scope>
</reference>